<keyword evidence="1" id="KW-1133">Transmembrane helix</keyword>
<feature type="transmembrane region" description="Helical" evidence="1">
    <location>
        <begin position="32"/>
        <end position="54"/>
    </location>
</feature>
<keyword evidence="3" id="KW-1185">Reference proteome</keyword>
<proteinExistence type="predicted"/>
<evidence type="ECO:0000256" key="1">
    <source>
        <dbReference type="SAM" id="Phobius"/>
    </source>
</evidence>
<evidence type="ECO:0000313" key="2">
    <source>
        <dbReference type="EMBL" id="GAA5120571.1"/>
    </source>
</evidence>
<dbReference type="EMBL" id="BAABJO010000009">
    <property type="protein sequence ID" value="GAA5120571.1"/>
    <property type="molecule type" value="Genomic_DNA"/>
</dbReference>
<reference evidence="3" key="1">
    <citation type="journal article" date="2019" name="Int. J. Syst. Evol. Microbiol.">
        <title>The Global Catalogue of Microorganisms (GCM) 10K type strain sequencing project: providing services to taxonomists for standard genome sequencing and annotation.</title>
        <authorList>
            <consortium name="The Broad Institute Genomics Platform"/>
            <consortium name="The Broad Institute Genome Sequencing Center for Infectious Disease"/>
            <person name="Wu L."/>
            <person name="Ma J."/>
        </authorList>
    </citation>
    <scope>NUCLEOTIDE SEQUENCE [LARGE SCALE GENOMIC DNA]</scope>
    <source>
        <strain evidence="3">JCM 18302</strain>
    </source>
</reference>
<name>A0ABP9NHN3_9PSEU</name>
<comment type="caution">
    <text evidence="2">The sequence shown here is derived from an EMBL/GenBank/DDBJ whole genome shotgun (WGS) entry which is preliminary data.</text>
</comment>
<sequence length="74" mass="8881">MPLHLHIPLPGPFSYNKRIGGGRRRKPAEHGILFWLIIGWWLVPCLWLLLLPWWCCKATWRAADRMLTHIRTRR</sequence>
<organism evidence="2 3">
    <name type="scientific">Pseudonocardia adelaidensis</name>
    <dbReference type="NCBI Taxonomy" id="648754"/>
    <lineage>
        <taxon>Bacteria</taxon>
        <taxon>Bacillati</taxon>
        <taxon>Actinomycetota</taxon>
        <taxon>Actinomycetes</taxon>
        <taxon>Pseudonocardiales</taxon>
        <taxon>Pseudonocardiaceae</taxon>
        <taxon>Pseudonocardia</taxon>
    </lineage>
</organism>
<keyword evidence="1" id="KW-0472">Membrane</keyword>
<accession>A0ABP9NHN3</accession>
<dbReference type="Proteomes" id="UP001500804">
    <property type="component" value="Unassembled WGS sequence"/>
</dbReference>
<gene>
    <name evidence="2" type="ORF">GCM10023320_28040</name>
</gene>
<evidence type="ECO:0000313" key="3">
    <source>
        <dbReference type="Proteomes" id="UP001500804"/>
    </source>
</evidence>
<keyword evidence="1" id="KW-0812">Transmembrane</keyword>
<dbReference type="RefSeq" id="WP_345605682.1">
    <property type="nucleotide sequence ID" value="NZ_BAABJO010000009.1"/>
</dbReference>
<protein>
    <submittedName>
        <fullName evidence="2">Uncharacterized protein</fullName>
    </submittedName>
</protein>